<protein>
    <submittedName>
        <fullName evidence="1">Uncharacterized protein</fullName>
    </submittedName>
</protein>
<evidence type="ECO:0000313" key="1">
    <source>
        <dbReference type="EMBL" id="JAD98286.1"/>
    </source>
</evidence>
<reference evidence="1" key="1">
    <citation type="submission" date="2014-09" db="EMBL/GenBank/DDBJ databases">
        <authorList>
            <person name="Magalhaes I.L.F."/>
            <person name="Oliveira U."/>
            <person name="Santos F.R."/>
            <person name="Vidigal T.H.D.A."/>
            <person name="Brescovit A.D."/>
            <person name="Santos A.J."/>
        </authorList>
    </citation>
    <scope>NUCLEOTIDE SEQUENCE</scope>
    <source>
        <tissue evidence="1">Shoot tissue taken approximately 20 cm above the soil surface</tissue>
    </source>
</reference>
<name>A0A0A9EDZ3_ARUDO</name>
<dbReference type="EMBL" id="GBRH01199609">
    <property type="protein sequence ID" value="JAD98286.1"/>
    <property type="molecule type" value="Transcribed_RNA"/>
</dbReference>
<reference evidence="1" key="2">
    <citation type="journal article" date="2015" name="Data Brief">
        <title>Shoot transcriptome of the giant reed, Arundo donax.</title>
        <authorList>
            <person name="Barrero R.A."/>
            <person name="Guerrero F.D."/>
            <person name="Moolhuijzen P."/>
            <person name="Goolsby J.A."/>
            <person name="Tidwell J."/>
            <person name="Bellgard S.E."/>
            <person name="Bellgard M.I."/>
        </authorList>
    </citation>
    <scope>NUCLEOTIDE SEQUENCE</scope>
    <source>
        <tissue evidence="1">Shoot tissue taken approximately 20 cm above the soil surface</tissue>
    </source>
</reference>
<sequence length="50" mass="5652">MHVFVGPPLLHDICLRLSPCLLPLNSVLKKEDLLQVSLLHPENHLSDSLR</sequence>
<proteinExistence type="predicted"/>
<accession>A0A0A9EDZ3</accession>
<dbReference type="AlphaFoldDB" id="A0A0A9EDZ3"/>
<organism evidence="1">
    <name type="scientific">Arundo donax</name>
    <name type="common">Giant reed</name>
    <name type="synonym">Donax arundinaceus</name>
    <dbReference type="NCBI Taxonomy" id="35708"/>
    <lineage>
        <taxon>Eukaryota</taxon>
        <taxon>Viridiplantae</taxon>
        <taxon>Streptophyta</taxon>
        <taxon>Embryophyta</taxon>
        <taxon>Tracheophyta</taxon>
        <taxon>Spermatophyta</taxon>
        <taxon>Magnoliopsida</taxon>
        <taxon>Liliopsida</taxon>
        <taxon>Poales</taxon>
        <taxon>Poaceae</taxon>
        <taxon>PACMAD clade</taxon>
        <taxon>Arundinoideae</taxon>
        <taxon>Arundineae</taxon>
        <taxon>Arundo</taxon>
    </lineage>
</organism>